<feature type="transmembrane region" description="Helical" evidence="1">
    <location>
        <begin position="75"/>
        <end position="98"/>
    </location>
</feature>
<keyword evidence="1" id="KW-1133">Transmembrane helix</keyword>
<evidence type="ECO:0000313" key="3">
    <source>
        <dbReference type="Proteomes" id="UP000250358"/>
    </source>
</evidence>
<dbReference type="PANTHER" id="PTHR20992">
    <property type="entry name" value="AT15442P-RELATED"/>
    <property type="match status" value="1"/>
</dbReference>
<accession>A0A2X1APP9</accession>
<feature type="transmembrane region" description="Helical" evidence="1">
    <location>
        <begin position="170"/>
        <end position="190"/>
    </location>
</feature>
<sequence>MEGYETGMTAETPAAAQTRNLLRRLLVGARRGVDHAEAAAAVYENGGLSGRYLMMTVISAAIAALGLMLSSPAVVIGAMLVSPMMGPIVAMGFSLALLDWNELKQSLTALGVGVGLALFVAILLTLLSPLKEPTAEILARTRPNFFDLLIAVFSGIAGAYAVIRQRGETIIGVAIATALMPPVATVGFGLGTGDLSIAGGAFFLFMTNLVAIALAATVTAGFYGFRPRLLERPKPWRGVAVMVVFVLLAVPLALSLRSIALESRATAETRVAVEDIFAGAESRITLLDARSEGRGVTVSALVSTRKLVADAQARLQERLTGALHVPVSATLDQIVVADPQAAARAVQTSQSAAPDPAAALRNRLAEAVPFATDAVMTDAEGRRAIVLLRPDAGLDLDSAYALEAALRTRFDGVDVWVTPPVQEPKAVDLGDAEARARMAWALARWRAAPAVSLCRPAPGAPAAEGREAQPDAGQVFLAELAAAGVSIRSESGPACQRGDQNLARLSLG</sequence>
<protein>
    <submittedName>
        <fullName evidence="2">Uncharacterized hydrophobic domain</fullName>
    </submittedName>
</protein>
<proteinExistence type="predicted"/>
<feature type="transmembrane region" description="Helical" evidence="1">
    <location>
        <begin position="236"/>
        <end position="254"/>
    </location>
</feature>
<evidence type="ECO:0000313" key="2">
    <source>
        <dbReference type="EMBL" id="SPU42612.1"/>
    </source>
</evidence>
<reference evidence="2 3" key="1">
    <citation type="submission" date="2018-06" db="EMBL/GenBank/DDBJ databases">
        <authorList>
            <consortium name="Pathogen Informatics"/>
            <person name="Doyle S."/>
        </authorList>
    </citation>
    <scope>NUCLEOTIDE SEQUENCE [LARGE SCALE GENOMIC DNA]</scope>
    <source>
        <strain evidence="2 3">NCTC11165</strain>
    </source>
</reference>
<name>A0A2X1APP9_BREDI</name>
<feature type="transmembrane region" description="Helical" evidence="1">
    <location>
        <begin position="110"/>
        <end position="130"/>
    </location>
</feature>
<dbReference type="NCBIfam" id="TIGR00341">
    <property type="entry name" value="TIGR00341 family protein"/>
    <property type="match status" value="1"/>
</dbReference>
<feature type="transmembrane region" description="Helical" evidence="1">
    <location>
        <begin position="145"/>
        <end position="163"/>
    </location>
</feature>
<dbReference type="InterPro" id="IPR005240">
    <property type="entry name" value="DUF389"/>
</dbReference>
<keyword evidence="1" id="KW-0472">Membrane</keyword>
<dbReference type="Pfam" id="PF04087">
    <property type="entry name" value="DUF389"/>
    <property type="match status" value="1"/>
</dbReference>
<dbReference type="Proteomes" id="UP000250358">
    <property type="component" value="Unassembled WGS sequence"/>
</dbReference>
<gene>
    <name evidence="2" type="ORF">NCTC11165_00761</name>
</gene>
<feature type="transmembrane region" description="Helical" evidence="1">
    <location>
        <begin position="202"/>
        <end position="224"/>
    </location>
</feature>
<keyword evidence="1" id="KW-0812">Transmembrane</keyword>
<evidence type="ECO:0000256" key="1">
    <source>
        <dbReference type="SAM" id="Phobius"/>
    </source>
</evidence>
<organism evidence="2 3">
    <name type="scientific">Brevundimonas diminuta</name>
    <name type="common">Pseudomonas diminuta</name>
    <dbReference type="NCBI Taxonomy" id="293"/>
    <lineage>
        <taxon>Bacteria</taxon>
        <taxon>Pseudomonadati</taxon>
        <taxon>Pseudomonadota</taxon>
        <taxon>Alphaproteobacteria</taxon>
        <taxon>Caulobacterales</taxon>
        <taxon>Caulobacteraceae</taxon>
        <taxon>Brevundimonas</taxon>
    </lineage>
</organism>
<dbReference type="PANTHER" id="PTHR20992:SF9">
    <property type="entry name" value="AT15442P-RELATED"/>
    <property type="match status" value="1"/>
</dbReference>
<dbReference type="AlphaFoldDB" id="A0A2X1APP9"/>
<feature type="transmembrane region" description="Helical" evidence="1">
    <location>
        <begin position="52"/>
        <end position="69"/>
    </location>
</feature>
<dbReference type="EMBL" id="UAQM01000001">
    <property type="protein sequence ID" value="SPU42612.1"/>
    <property type="molecule type" value="Genomic_DNA"/>
</dbReference>